<evidence type="ECO:0000256" key="3">
    <source>
        <dbReference type="ARBA" id="ARBA00012662"/>
    </source>
</evidence>
<organism evidence="8 9">
    <name type="scientific">Kineococcus gynurae</name>
    <dbReference type="NCBI Taxonomy" id="452979"/>
    <lineage>
        <taxon>Bacteria</taxon>
        <taxon>Bacillati</taxon>
        <taxon>Actinomycetota</taxon>
        <taxon>Actinomycetes</taxon>
        <taxon>Kineosporiales</taxon>
        <taxon>Kineosporiaceae</taxon>
        <taxon>Kineococcus</taxon>
    </lineage>
</organism>
<evidence type="ECO:0000256" key="5">
    <source>
        <dbReference type="ARBA" id="ARBA00022801"/>
    </source>
</evidence>
<evidence type="ECO:0000256" key="4">
    <source>
        <dbReference type="ARBA" id="ARBA00022729"/>
    </source>
</evidence>
<keyword evidence="4" id="KW-0732">Signal</keyword>
<dbReference type="PIRSF" id="PIRSF001092">
    <property type="entry name" value="Alpha-L-fucosidase"/>
    <property type="match status" value="1"/>
</dbReference>
<evidence type="ECO:0000256" key="6">
    <source>
        <dbReference type="ARBA" id="ARBA00023295"/>
    </source>
</evidence>
<comment type="similarity">
    <text evidence="2">Belongs to the glycosyl hydrolase 29 family.</text>
</comment>
<dbReference type="Proteomes" id="UP001589748">
    <property type="component" value="Unassembled WGS sequence"/>
</dbReference>
<sequence>MTMFDPSARRPAAYERFVHETPAWFTDAKFGIFVHWGPYSVPAWAEPLGEHGTQHDDWFLRNPYAEWYYNTIRIPGSPASVHQREVWGDAPYDDFLDRWRAEAFDADAMIALFARAGARYVVPTTKHHDGVTLWEAPGTGTRNTVHRGPRRDLVAEFERAARAAGLRFGVYYSGGFDWHAADTGPIWDADDDSGARPLDAEYAAYAKAHVLDLVQRYGPDVLWGDIDWPDAGKPEGPDSFLHVLDAFYARNPEGVVNDRFGATHWDFRTSEYQAGTDLEDDGAWENCRGVGLSFGYNQREDDLDVSLTGEAAVRHLVDVVSRGGNFLLNIGPDAAGRIPRVQRECLEGLAAWMGPHAAAVHGTRPVPAEIARPQDEPWVRWTASPDGRHVNAMVDADGTVTLTGLTGRVDVAGAQLLDGRPVPVSKGGAGQIELQLPGRDVPGPAVVRFPLV</sequence>
<evidence type="ECO:0000256" key="2">
    <source>
        <dbReference type="ARBA" id="ARBA00007951"/>
    </source>
</evidence>
<accession>A0ABV5LP15</accession>
<reference evidence="8 9" key="1">
    <citation type="submission" date="2024-09" db="EMBL/GenBank/DDBJ databases">
        <authorList>
            <person name="Sun Q."/>
            <person name="Mori K."/>
        </authorList>
    </citation>
    <scope>NUCLEOTIDE SEQUENCE [LARGE SCALE GENOMIC DNA]</scope>
    <source>
        <strain evidence="8 9">TISTR 1856</strain>
    </source>
</reference>
<keyword evidence="9" id="KW-1185">Reference proteome</keyword>
<comment type="function">
    <text evidence="1">Alpha-L-fucosidase is responsible for hydrolyzing the alpha-1,6-linked fucose joined to the reducing-end N-acetylglucosamine of the carbohydrate moieties of glycoproteins.</text>
</comment>
<evidence type="ECO:0000259" key="7">
    <source>
        <dbReference type="Pfam" id="PF01120"/>
    </source>
</evidence>
<proteinExistence type="inferred from homology"/>
<dbReference type="Pfam" id="PF01120">
    <property type="entry name" value="Alpha_L_fucos"/>
    <property type="match status" value="1"/>
</dbReference>
<dbReference type="InterPro" id="IPR000933">
    <property type="entry name" value="Glyco_hydro_29"/>
</dbReference>
<evidence type="ECO:0000313" key="8">
    <source>
        <dbReference type="EMBL" id="MFB9375827.1"/>
    </source>
</evidence>
<dbReference type="RefSeq" id="WP_380140279.1">
    <property type="nucleotide sequence ID" value="NZ_JBHLUI010000012.1"/>
</dbReference>
<dbReference type="EMBL" id="JBHMDM010000001">
    <property type="protein sequence ID" value="MFB9375827.1"/>
    <property type="molecule type" value="Genomic_DNA"/>
</dbReference>
<dbReference type="EC" id="3.2.1.51" evidence="3"/>
<dbReference type="Gene3D" id="3.20.20.80">
    <property type="entry name" value="Glycosidases"/>
    <property type="match status" value="1"/>
</dbReference>
<dbReference type="InterPro" id="IPR016286">
    <property type="entry name" value="FUC_metazoa-typ"/>
</dbReference>
<dbReference type="InterPro" id="IPR017853">
    <property type="entry name" value="GH"/>
</dbReference>
<dbReference type="PRINTS" id="PR00741">
    <property type="entry name" value="GLHYDRLASE29"/>
</dbReference>
<dbReference type="SMART" id="SM00812">
    <property type="entry name" value="Alpha_L_fucos"/>
    <property type="match status" value="1"/>
</dbReference>
<evidence type="ECO:0000313" key="9">
    <source>
        <dbReference type="Proteomes" id="UP001589748"/>
    </source>
</evidence>
<evidence type="ECO:0000256" key="1">
    <source>
        <dbReference type="ARBA" id="ARBA00004071"/>
    </source>
</evidence>
<keyword evidence="6" id="KW-0326">Glycosidase</keyword>
<comment type="caution">
    <text evidence="8">The sequence shown here is derived from an EMBL/GenBank/DDBJ whole genome shotgun (WGS) entry which is preliminary data.</text>
</comment>
<keyword evidence="5" id="KW-0378">Hydrolase</keyword>
<protein>
    <recommendedName>
        <fullName evidence="3">alpha-L-fucosidase</fullName>
        <ecNumber evidence="3">3.2.1.51</ecNumber>
    </recommendedName>
</protein>
<feature type="domain" description="Glycoside hydrolase family 29 N-terminal" evidence="7">
    <location>
        <begin position="19"/>
        <end position="354"/>
    </location>
</feature>
<dbReference type="PANTHER" id="PTHR10030:SF37">
    <property type="entry name" value="ALPHA-L-FUCOSIDASE-RELATED"/>
    <property type="match status" value="1"/>
</dbReference>
<dbReference type="SUPFAM" id="SSF51445">
    <property type="entry name" value="(Trans)glycosidases"/>
    <property type="match status" value="1"/>
</dbReference>
<dbReference type="InterPro" id="IPR057739">
    <property type="entry name" value="Glyco_hydro_29_N"/>
</dbReference>
<gene>
    <name evidence="8" type="ORF">ACFFVI_02490</name>
</gene>
<dbReference type="PANTHER" id="PTHR10030">
    <property type="entry name" value="ALPHA-L-FUCOSIDASE"/>
    <property type="match status" value="1"/>
</dbReference>
<name>A0ABV5LP15_9ACTN</name>